<evidence type="ECO:0000256" key="1">
    <source>
        <dbReference type="SAM" id="MobiDB-lite"/>
    </source>
</evidence>
<organism evidence="2 3">
    <name type="scientific">Mycena indigotica</name>
    <dbReference type="NCBI Taxonomy" id="2126181"/>
    <lineage>
        <taxon>Eukaryota</taxon>
        <taxon>Fungi</taxon>
        <taxon>Dikarya</taxon>
        <taxon>Basidiomycota</taxon>
        <taxon>Agaricomycotina</taxon>
        <taxon>Agaricomycetes</taxon>
        <taxon>Agaricomycetidae</taxon>
        <taxon>Agaricales</taxon>
        <taxon>Marasmiineae</taxon>
        <taxon>Mycenaceae</taxon>
        <taxon>Mycena</taxon>
    </lineage>
</organism>
<evidence type="ECO:0000313" key="3">
    <source>
        <dbReference type="Proteomes" id="UP000636479"/>
    </source>
</evidence>
<feature type="region of interest" description="Disordered" evidence="1">
    <location>
        <begin position="57"/>
        <end position="121"/>
    </location>
</feature>
<name>A0A8H6T639_9AGAR</name>
<dbReference type="Proteomes" id="UP000636479">
    <property type="component" value="Unassembled WGS sequence"/>
</dbReference>
<sequence>MPRCSDAARCPRTCRSNCVSVTHAKTYKNASLLPLSPSNTHPLYYYHPKTFYELPCVSPPSSPSSPPLSPVPPPSTFRRVAATPTTATAASPAAPPTALRAAPTAAAPARRRPSRTPKTGDRVWSLMCGRCSCTAEWTRKTTMLFASVLAILGHV</sequence>
<gene>
    <name evidence="2" type="ORF">MIND_00383800</name>
</gene>
<feature type="compositionally biased region" description="Pro residues" evidence="1">
    <location>
        <begin position="57"/>
        <end position="75"/>
    </location>
</feature>
<feature type="compositionally biased region" description="Low complexity" evidence="1">
    <location>
        <begin position="78"/>
        <end position="108"/>
    </location>
</feature>
<reference evidence="2" key="1">
    <citation type="submission" date="2020-05" db="EMBL/GenBank/DDBJ databases">
        <title>Mycena genomes resolve the evolution of fungal bioluminescence.</title>
        <authorList>
            <person name="Tsai I.J."/>
        </authorList>
    </citation>
    <scope>NUCLEOTIDE SEQUENCE</scope>
    <source>
        <strain evidence="2">171206Taipei</strain>
    </source>
</reference>
<dbReference type="RefSeq" id="XP_037223555.1">
    <property type="nucleotide sequence ID" value="XM_037360670.1"/>
</dbReference>
<evidence type="ECO:0000313" key="2">
    <source>
        <dbReference type="EMBL" id="KAF7310105.1"/>
    </source>
</evidence>
<keyword evidence="3" id="KW-1185">Reference proteome</keyword>
<dbReference type="AlphaFoldDB" id="A0A8H6T639"/>
<proteinExistence type="predicted"/>
<dbReference type="GeneID" id="59343186"/>
<accession>A0A8H6T639</accession>
<protein>
    <submittedName>
        <fullName evidence="2">Uncharacterized protein</fullName>
    </submittedName>
</protein>
<dbReference type="EMBL" id="JACAZF010000003">
    <property type="protein sequence ID" value="KAF7310105.1"/>
    <property type="molecule type" value="Genomic_DNA"/>
</dbReference>
<comment type="caution">
    <text evidence="2">The sequence shown here is derived from an EMBL/GenBank/DDBJ whole genome shotgun (WGS) entry which is preliminary data.</text>
</comment>